<protein>
    <recommendedName>
        <fullName evidence="1">PPC domain-containing protein</fullName>
    </recommendedName>
</protein>
<dbReference type="KEGG" id="msil:METEAL_32830"/>
<name>A0AA48GML8_9BACT</name>
<keyword evidence="3" id="KW-1185">Reference proteome</keyword>
<dbReference type="AlphaFoldDB" id="A0AA48GML8"/>
<feature type="domain" description="PPC" evidence="1">
    <location>
        <begin position="9"/>
        <end position="154"/>
    </location>
</feature>
<dbReference type="PANTHER" id="PTHR34988:SF1">
    <property type="entry name" value="DNA-BINDING PROTEIN"/>
    <property type="match status" value="1"/>
</dbReference>
<dbReference type="PANTHER" id="PTHR34988">
    <property type="entry name" value="PROTEIN, PUTATIVE-RELATED"/>
    <property type="match status" value="1"/>
</dbReference>
<sequence>MEKVWSRECVTGRRFILKIQPGARIVPTLLDFCSAQNITFASMVSGIGSVRDVEFKDIQTGAHLPLTEPRTRKHRVEGPLEMLGLSGNIAPGADKKLGTQFYILASKAGGEVVGGALVDAEVFATCEIVLAEYLVTGIERYHSASSGVDTLFFEER</sequence>
<dbReference type="CDD" id="cd11378">
    <property type="entry name" value="DUF296"/>
    <property type="match status" value="1"/>
</dbReference>
<dbReference type="RefSeq" id="WP_316412780.1">
    <property type="nucleotide sequence ID" value="NZ_AP027080.1"/>
</dbReference>
<organism evidence="2 3">
    <name type="scientific">Mesoterricola silvestris</name>
    <dbReference type="NCBI Taxonomy" id="2927979"/>
    <lineage>
        <taxon>Bacteria</taxon>
        <taxon>Pseudomonadati</taxon>
        <taxon>Acidobacteriota</taxon>
        <taxon>Holophagae</taxon>
        <taxon>Holophagales</taxon>
        <taxon>Holophagaceae</taxon>
        <taxon>Mesoterricola</taxon>
    </lineage>
</organism>
<accession>A0AA48GML8</accession>
<proteinExistence type="predicted"/>
<dbReference type="PROSITE" id="PS51742">
    <property type="entry name" value="PPC"/>
    <property type="match status" value="1"/>
</dbReference>
<dbReference type="SUPFAM" id="SSF117856">
    <property type="entry name" value="AF0104/ALDC/Ptd012-like"/>
    <property type="match status" value="1"/>
</dbReference>
<reference evidence="3" key="1">
    <citation type="journal article" date="2023" name="Int. J. Syst. Evol. Microbiol.">
        <title>Mesoterricola silvestris gen. nov., sp. nov., Mesoterricola sediminis sp. nov., Geothrix oryzae sp. nov., Geothrix edaphica sp. nov., Geothrix rubra sp. nov., and Geothrix limicola sp. nov., six novel members of Acidobacteriota isolated from soils.</title>
        <authorList>
            <person name="Itoh H."/>
            <person name="Sugisawa Y."/>
            <person name="Mise K."/>
            <person name="Xu Z."/>
            <person name="Kuniyasu M."/>
            <person name="Ushijima N."/>
            <person name="Kawano K."/>
            <person name="Kobayashi E."/>
            <person name="Shiratori Y."/>
            <person name="Masuda Y."/>
            <person name="Senoo K."/>
        </authorList>
    </citation>
    <scope>NUCLEOTIDE SEQUENCE [LARGE SCALE GENOMIC DNA]</scope>
    <source>
        <strain evidence="3">W79</strain>
    </source>
</reference>
<dbReference type="Gene3D" id="3.30.1330.80">
    <property type="entry name" value="Hypothetical protein, similar to alpha- acetolactate decarboxylase, domain 2"/>
    <property type="match status" value="1"/>
</dbReference>
<dbReference type="InterPro" id="IPR005175">
    <property type="entry name" value="PPC_dom"/>
</dbReference>
<dbReference type="Pfam" id="PF03479">
    <property type="entry name" value="PCC"/>
    <property type="match status" value="1"/>
</dbReference>
<evidence type="ECO:0000259" key="1">
    <source>
        <dbReference type="PROSITE" id="PS51742"/>
    </source>
</evidence>
<dbReference type="Proteomes" id="UP001238179">
    <property type="component" value="Chromosome"/>
</dbReference>
<dbReference type="EMBL" id="AP027080">
    <property type="protein sequence ID" value="BDU74109.1"/>
    <property type="molecule type" value="Genomic_DNA"/>
</dbReference>
<evidence type="ECO:0000313" key="3">
    <source>
        <dbReference type="Proteomes" id="UP001238179"/>
    </source>
</evidence>
<evidence type="ECO:0000313" key="2">
    <source>
        <dbReference type="EMBL" id="BDU74109.1"/>
    </source>
</evidence>
<gene>
    <name evidence="2" type="ORF">METEAL_32830</name>
</gene>